<organism evidence="7 8">
    <name type="scientific">Aspergillus chevalieri</name>
    <name type="common">Eurotium chevalieri</name>
    <dbReference type="NCBI Taxonomy" id="182096"/>
    <lineage>
        <taxon>Eukaryota</taxon>
        <taxon>Fungi</taxon>
        <taxon>Dikarya</taxon>
        <taxon>Ascomycota</taxon>
        <taxon>Pezizomycotina</taxon>
        <taxon>Eurotiomycetes</taxon>
        <taxon>Eurotiomycetidae</taxon>
        <taxon>Eurotiales</taxon>
        <taxon>Aspergillaceae</taxon>
        <taxon>Aspergillus</taxon>
        <taxon>Aspergillus subgen. Aspergillus</taxon>
    </lineage>
</organism>
<dbReference type="GO" id="GO:0003677">
    <property type="term" value="F:DNA binding"/>
    <property type="evidence" value="ECO:0007669"/>
    <property type="project" value="InterPro"/>
</dbReference>
<evidence type="ECO:0000313" key="8">
    <source>
        <dbReference type="Proteomes" id="UP000637239"/>
    </source>
</evidence>
<evidence type="ECO:0000259" key="6">
    <source>
        <dbReference type="Pfam" id="PF04082"/>
    </source>
</evidence>
<dbReference type="AlphaFoldDB" id="A0A7R7VSB6"/>
<keyword evidence="8" id="KW-1185">Reference proteome</keyword>
<dbReference type="GeneID" id="66983572"/>
<dbReference type="Proteomes" id="UP000637239">
    <property type="component" value="Chromosome 5"/>
</dbReference>
<evidence type="ECO:0000256" key="4">
    <source>
        <dbReference type="ARBA" id="ARBA00023163"/>
    </source>
</evidence>
<evidence type="ECO:0000256" key="2">
    <source>
        <dbReference type="ARBA" id="ARBA00022833"/>
    </source>
</evidence>
<name>A0A7R7VSB6_ASPCH</name>
<keyword evidence="2" id="KW-0862">Zinc</keyword>
<dbReference type="KEGG" id="ache:ACHE_50412S"/>
<evidence type="ECO:0000256" key="1">
    <source>
        <dbReference type="ARBA" id="ARBA00022723"/>
    </source>
</evidence>
<keyword evidence="1" id="KW-0479">Metal-binding</keyword>
<feature type="domain" description="Xylanolytic transcriptional activator regulatory" evidence="6">
    <location>
        <begin position="24"/>
        <end position="150"/>
    </location>
</feature>
<sequence length="421" mass="47129">MNILGTVNLDEVAGRLLLSHPTRKQSPSVSLHALQVLSVVLITTVSQEMTQAVTNWAAQWIEIAVSAMRRLEILTDEPWKSPNGSSPADDEAWVRGEESKRFVYTMLRVDAYLSLITGRPPSLRVQELELPLPVTENVWTAPTIEARRQLYWFEPAGRTWTTLSAIVRDGLILSRNRVARTAGVPPLLSTDSHLVLCALQGEIWAVAQETYGLNHGTLDSRPSWQAPESVHFWHDCLVDWKTFYDGLEPSKAQIDDPAWNSLNQTQYRLCQLTLHAPLQLLESRQCCTRCRAPEITTMLRSWASSLESRRAVYHASQLLCLQDGFANPLQAPALLASSVVLCNFAGENNSYPDGNSIELCQEEVSGLYGIEKWIQHGGSSMVSGRTLCRSNLPELFAWCQERLAMFPQSLARMKTLTTLLS</sequence>
<dbReference type="RefSeq" id="XP_043137736.1">
    <property type="nucleotide sequence ID" value="XM_043280126.1"/>
</dbReference>
<dbReference type="PANTHER" id="PTHR47660">
    <property type="entry name" value="TRANSCRIPTION FACTOR WITH C2H2 AND ZN(2)-CYS(6) DNA BINDING DOMAIN (EUROFUNG)-RELATED-RELATED"/>
    <property type="match status" value="1"/>
</dbReference>
<dbReference type="PANTHER" id="PTHR47660:SF2">
    <property type="entry name" value="TRANSCRIPTION FACTOR WITH C2H2 AND ZN(2)-CYS(6) DNA BINDING DOMAIN (EUROFUNG)"/>
    <property type="match status" value="1"/>
</dbReference>
<dbReference type="GO" id="GO:0006351">
    <property type="term" value="P:DNA-templated transcription"/>
    <property type="evidence" value="ECO:0007669"/>
    <property type="project" value="InterPro"/>
</dbReference>
<keyword evidence="3" id="KW-0805">Transcription regulation</keyword>
<dbReference type="Pfam" id="PF04082">
    <property type="entry name" value="Fungal_trans"/>
    <property type="match status" value="1"/>
</dbReference>
<proteinExistence type="predicted"/>
<dbReference type="EMBL" id="AP024420">
    <property type="protein sequence ID" value="BCR89214.1"/>
    <property type="molecule type" value="Genomic_DNA"/>
</dbReference>
<dbReference type="InterPro" id="IPR007219">
    <property type="entry name" value="XnlR_reg_dom"/>
</dbReference>
<evidence type="ECO:0000256" key="3">
    <source>
        <dbReference type="ARBA" id="ARBA00023015"/>
    </source>
</evidence>
<reference evidence="7" key="1">
    <citation type="submission" date="2021-01" db="EMBL/GenBank/DDBJ databases">
        <authorList>
            <consortium name="Aspergillus chevalieri M1 genome sequencing consortium"/>
            <person name="Kazuki M."/>
            <person name="Futagami T."/>
        </authorList>
    </citation>
    <scope>NUCLEOTIDE SEQUENCE</scope>
    <source>
        <strain evidence="7">M1</strain>
    </source>
</reference>
<evidence type="ECO:0000313" key="7">
    <source>
        <dbReference type="EMBL" id="BCR89214.1"/>
    </source>
</evidence>
<keyword evidence="5" id="KW-0539">Nucleus</keyword>
<dbReference type="GO" id="GO:0008270">
    <property type="term" value="F:zinc ion binding"/>
    <property type="evidence" value="ECO:0007669"/>
    <property type="project" value="InterPro"/>
</dbReference>
<reference evidence="7" key="2">
    <citation type="submission" date="2021-02" db="EMBL/GenBank/DDBJ databases">
        <title>Aspergillus chevalieri M1 genome sequence.</title>
        <authorList>
            <person name="Kadooka C."/>
            <person name="Mori K."/>
            <person name="Futagami T."/>
        </authorList>
    </citation>
    <scope>NUCLEOTIDE SEQUENCE</scope>
    <source>
        <strain evidence="7">M1</strain>
    </source>
</reference>
<evidence type="ECO:0000256" key="5">
    <source>
        <dbReference type="ARBA" id="ARBA00023242"/>
    </source>
</evidence>
<gene>
    <name evidence="7" type="ORF">ACHE_50412S</name>
</gene>
<accession>A0A7R7VSB6</accession>
<protein>
    <recommendedName>
        <fullName evidence="6">Xylanolytic transcriptional activator regulatory domain-containing protein</fullName>
    </recommendedName>
</protein>
<keyword evidence="4" id="KW-0804">Transcription</keyword>